<comment type="similarity">
    <text evidence="3 6">Belongs to the MoeA family.</text>
</comment>
<keyword evidence="6" id="KW-0500">Molybdenum</keyword>
<dbReference type="InterPro" id="IPR036135">
    <property type="entry name" value="MoeA_linker/N_sf"/>
</dbReference>
<dbReference type="PROSITE" id="PS01079">
    <property type="entry name" value="MOCF_BIOSYNTHESIS_2"/>
    <property type="match status" value="1"/>
</dbReference>
<dbReference type="InterPro" id="IPR005111">
    <property type="entry name" value="MoeA_C_domain_IV"/>
</dbReference>
<dbReference type="PANTHER" id="PTHR10192:SF5">
    <property type="entry name" value="GEPHYRIN"/>
    <property type="match status" value="1"/>
</dbReference>
<keyword evidence="9" id="KW-1185">Reference proteome</keyword>
<dbReference type="NCBIfam" id="TIGR00177">
    <property type="entry name" value="molyb_syn"/>
    <property type="match status" value="1"/>
</dbReference>
<dbReference type="Pfam" id="PF03454">
    <property type="entry name" value="MoeA_C"/>
    <property type="match status" value="1"/>
</dbReference>
<evidence type="ECO:0000256" key="2">
    <source>
        <dbReference type="ARBA" id="ARBA00005046"/>
    </source>
</evidence>
<dbReference type="Proteomes" id="UP001589813">
    <property type="component" value="Unassembled WGS sequence"/>
</dbReference>
<dbReference type="InterPro" id="IPR001453">
    <property type="entry name" value="MoaB/Mog_dom"/>
</dbReference>
<organism evidence="8 9">
    <name type="scientific">Rheinheimera tilapiae</name>
    <dbReference type="NCBI Taxonomy" id="875043"/>
    <lineage>
        <taxon>Bacteria</taxon>
        <taxon>Pseudomonadati</taxon>
        <taxon>Pseudomonadota</taxon>
        <taxon>Gammaproteobacteria</taxon>
        <taxon>Chromatiales</taxon>
        <taxon>Chromatiaceae</taxon>
        <taxon>Rheinheimera</taxon>
    </lineage>
</organism>
<dbReference type="InterPro" id="IPR036688">
    <property type="entry name" value="MoeA_C_domain_IV_sf"/>
</dbReference>
<dbReference type="Gene3D" id="2.170.190.11">
    <property type="entry name" value="Molybdopterin biosynthesis moea protein, domain 3"/>
    <property type="match status" value="1"/>
</dbReference>
<reference evidence="8 9" key="1">
    <citation type="submission" date="2024-09" db="EMBL/GenBank/DDBJ databases">
        <authorList>
            <person name="Sun Q."/>
            <person name="Mori K."/>
        </authorList>
    </citation>
    <scope>NUCLEOTIDE SEQUENCE [LARGE SCALE GENOMIC DNA]</scope>
    <source>
        <strain evidence="8 9">KCTC 23315</strain>
    </source>
</reference>
<dbReference type="SMART" id="SM00852">
    <property type="entry name" value="MoCF_biosynth"/>
    <property type="match status" value="1"/>
</dbReference>
<evidence type="ECO:0000256" key="4">
    <source>
        <dbReference type="ARBA" id="ARBA00023150"/>
    </source>
</evidence>
<keyword evidence="6" id="KW-0479">Metal-binding</keyword>
<protein>
    <recommendedName>
        <fullName evidence="6">Molybdopterin molybdenumtransferase</fullName>
        <ecNumber evidence="6">2.10.1.1</ecNumber>
    </recommendedName>
</protein>
<dbReference type="InterPro" id="IPR036425">
    <property type="entry name" value="MoaB/Mog-like_dom_sf"/>
</dbReference>
<evidence type="ECO:0000256" key="3">
    <source>
        <dbReference type="ARBA" id="ARBA00010763"/>
    </source>
</evidence>
<evidence type="ECO:0000313" key="9">
    <source>
        <dbReference type="Proteomes" id="UP001589813"/>
    </source>
</evidence>
<comment type="catalytic activity">
    <reaction evidence="5">
        <text>adenylyl-molybdopterin + molybdate = Mo-molybdopterin + AMP + H(+)</text>
        <dbReference type="Rhea" id="RHEA:35047"/>
        <dbReference type="ChEBI" id="CHEBI:15378"/>
        <dbReference type="ChEBI" id="CHEBI:36264"/>
        <dbReference type="ChEBI" id="CHEBI:62727"/>
        <dbReference type="ChEBI" id="CHEBI:71302"/>
        <dbReference type="ChEBI" id="CHEBI:456215"/>
        <dbReference type="EC" id="2.10.1.1"/>
    </reaction>
</comment>
<gene>
    <name evidence="8" type="primary">glp</name>
    <name evidence="8" type="ORF">ACFFJP_02355</name>
</gene>
<dbReference type="EC" id="2.10.1.1" evidence="6"/>
<proteinExistence type="inferred from homology"/>
<dbReference type="InterPro" id="IPR008284">
    <property type="entry name" value="MoCF_biosynth_CS"/>
</dbReference>
<feature type="domain" description="MoaB/Mog" evidence="7">
    <location>
        <begin position="194"/>
        <end position="342"/>
    </location>
</feature>
<dbReference type="PANTHER" id="PTHR10192">
    <property type="entry name" value="MOLYBDOPTERIN BIOSYNTHESIS PROTEIN"/>
    <property type="match status" value="1"/>
</dbReference>
<dbReference type="RefSeq" id="WP_377240086.1">
    <property type="nucleotide sequence ID" value="NZ_JBHLXP010000001.1"/>
</dbReference>
<accession>A0ABV6B8E8</accession>
<comment type="cofactor">
    <cofactor evidence="6">
        <name>Mg(2+)</name>
        <dbReference type="ChEBI" id="CHEBI:18420"/>
    </cofactor>
</comment>
<dbReference type="Gene3D" id="3.40.980.10">
    <property type="entry name" value="MoaB/Mog-like domain"/>
    <property type="match status" value="1"/>
</dbReference>
<dbReference type="Gene3D" id="2.40.340.10">
    <property type="entry name" value="MoeA, C-terminal, domain IV"/>
    <property type="match status" value="1"/>
</dbReference>
<keyword evidence="6" id="KW-0808">Transferase</keyword>
<evidence type="ECO:0000256" key="1">
    <source>
        <dbReference type="ARBA" id="ARBA00002901"/>
    </source>
</evidence>
<dbReference type="Pfam" id="PF00994">
    <property type="entry name" value="MoCF_biosynth"/>
    <property type="match status" value="1"/>
</dbReference>
<dbReference type="EMBL" id="JBHLXP010000001">
    <property type="protein sequence ID" value="MFC0047129.1"/>
    <property type="molecule type" value="Genomic_DNA"/>
</dbReference>
<evidence type="ECO:0000259" key="7">
    <source>
        <dbReference type="SMART" id="SM00852"/>
    </source>
</evidence>
<dbReference type="Gene3D" id="3.90.105.10">
    <property type="entry name" value="Molybdopterin biosynthesis moea protein, domain 2"/>
    <property type="match status" value="1"/>
</dbReference>
<keyword evidence="4 6" id="KW-0501">Molybdenum cofactor biosynthesis</keyword>
<dbReference type="NCBIfam" id="NF045515">
    <property type="entry name" value="Glp_gephyrin"/>
    <property type="match status" value="1"/>
</dbReference>
<comment type="function">
    <text evidence="1 6">Catalyzes the insertion of molybdate into adenylated molybdopterin with the concomitant release of AMP.</text>
</comment>
<comment type="pathway">
    <text evidence="2 6">Cofactor biosynthesis; molybdopterin biosynthesis.</text>
</comment>
<evidence type="ECO:0000256" key="6">
    <source>
        <dbReference type="RuleBase" id="RU365090"/>
    </source>
</evidence>
<evidence type="ECO:0000256" key="5">
    <source>
        <dbReference type="ARBA" id="ARBA00047317"/>
    </source>
</evidence>
<dbReference type="InterPro" id="IPR038987">
    <property type="entry name" value="MoeA-like"/>
</dbReference>
<dbReference type="Pfam" id="PF03453">
    <property type="entry name" value="MoeA_N"/>
    <property type="match status" value="1"/>
</dbReference>
<dbReference type="InterPro" id="IPR005110">
    <property type="entry name" value="MoeA_linker/N"/>
</dbReference>
<comment type="caution">
    <text evidence="8">The sequence shown here is derived from an EMBL/GenBank/DDBJ whole genome shotgun (WGS) entry which is preliminary data.</text>
</comment>
<evidence type="ECO:0000313" key="8">
    <source>
        <dbReference type="EMBL" id="MFC0047129.1"/>
    </source>
</evidence>
<dbReference type="SUPFAM" id="SSF53218">
    <property type="entry name" value="Molybdenum cofactor biosynthesis proteins"/>
    <property type="match status" value="1"/>
</dbReference>
<sequence>MITNNMQPKVAMLPLSEAQERLLAVIRSRMQLTATTVSIFSALDRTLAADVFSPIAVPTATNSAMDGYALRFADVMLSTQQRWQIVGQSLAGHPFEGEIPTGACIRITTGAVVPADLDTVVMQEDIQLSAELDTASLVIKRRPIAGQHIRLCGSELEVGQLVLQQGTVLGPLQLGLLATLGIAEVSVYQLVRVGVLSSGDELKQPGEVLQDGDLFDSNRIMLLSVLKRFGCDVVDLGWVNDDPQALRSLLQTAANKVDVIVSSGGVSVGDADYTRQVLSELGEMDFWQVAIKPGKPFAFGWLNRADSECHDQISPVWLFGLPGNPVSAAVTCEQLLIPALQLLSGQQVQKPVLWPAKTVQGLRKKPGRLDMQRVNLQVTVDGIKAESVGTDSSGMLSSMMHADALTWLEQQRNDVEPGEDIWVQPKSCWWR</sequence>
<keyword evidence="6" id="KW-0460">Magnesium</keyword>
<dbReference type="CDD" id="cd00887">
    <property type="entry name" value="MoeA"/>
    <property type="match status" value="1"/>
</dbReference>
<dbReference type="SUPFAM" id="SSF63882">
    <property type="entry name" value="MoeA N-terminal region -like"/>
    <property type="match status" value="1"/>
</dbReference>
<dbReference type="SUPFAM" id="SSF63867">
    <property type="entry name" value="MoeA C-terminal domain-like"/>
    <property type="match status" value="1"/>
</dbReference>
<name>A0ABV6B8E8_9GAMM</name>